<name>A0AAV4NTZ9_CAEEX</name>
<protein>
    <submittedName>
        <fullName evidence="2">Uncharacterized protein</fullName>
    </submittedName>
</protein>
<proteinExistence type="predicted"/>
<reference evidence="2 3" key="1">
    <citation type="submission" date="2021-06" db="EMBL/GenBank/DDBJ databases">
        <title>Caerostris extrusa draft genome.</title>
        <authorList>
            <person name="Kono N."/>
            <person name="Arakawa K."/>
        </authorList>
    </citation>
    <scope>NUCLEOTIDE SEQUENCE [LARGE SCALE GENOMIC DNA]</scope>
</reference>
<sequence length="88" mass="10242">MKLQSYNHKQTENFKVNRSEIYPPPSFEPSQLAPLEISISRKRAFLQAKEILILTAHVEELPFTVEVQNQTQPKIISQSHFPITEHNE</sequence>
<dbReference type="Proteomes" id="UP001054945">
    <property type="component" value="Unassembled WGS sequence"/>
</dbReference>
<evidence type="ECO:0000256" key="1">
    <source>
        <dbReference type="SAM" id="MobiDB-lite"/>
    </source>
</evidence>
<evidence type="ECO:0000313" key="3">
    <source>
        <dbReference type="Proteomes" id="UP001054945"/>
    </source>
</evidence>
<organism evidence="2 3">
    <name type="scientific">Caerostris extrusa</name>
    <name type="common">Bark spider</name>
    <name type="synonym">Caerostris bankana</name>
    <dbReference type="NCBI Taxonomy" id="172846"/>
    <lineage>
        <taxon>Eukaryota</taxon>
        <taxon>Metazoa</taxon>
        <taxon>Ecdysozoa</taxon>
        <taxon>Arthropoda</taxon>
        <taxon>Chelicerata</taxon>
        <taxon>Arachnida</taxon>
        <taxon>Araneae</taxon>
        <taxon>Araneomorphae</taxon>
        <taxon>Entelegynae</taxon>
        <taxon>Araneoidea</taxon>
        <taxon>Araneidae</taxon>
        <taxon>Caerostris</taxon>
    </lineage>
</organism>
<feature type="compositionally biased region" description="Basic and acidic residues" evidence="1">
    <location>
        <begin position="9"/>
        <end position="18"/>
    </location>
</feature>
<comment type="caution">
    <text evidence="2">The sequence shown here is derived from an EMBL/GenBank/DDBJ whole genome shotgun (WGS) entry which is preliminary data.</text>
</comment>
<feature type="region of interest" description="Disordered" evidence="1">
    <location>
        <begin position="1"/>
        <end position="22"/>
    </location>
</feature>
<gene>
    <name evidence="2" type="ORF">CEXT_791141</name>
</gene>
<dbReference type="AlphaFoldDB" id="A0AAV4NTZ9"/>
<accession>A0AAV4NTZ9</accession>
<dbReference type="EMBL" id="BPLR01003662">
    <property type="protein sequence ID" value="GIX87215.1"/>
    <property type="molecule type" value="Genomic_DNA"/>
</dbReference>
<evidence type="ECO:0000313" key="2">
    <source>
        <dbReference type="EMBL" id="GIX87215.1"/>
    </source>
</evidence>
<keyword evidence="3" id="KW-1185">Reference proteome</keyword>